<name>A0A845BPB2_9NEIS</name>
<evidence type="ECO:0000313" key="3">
    <source>
        <dbReference type="Proteomes" id="UP000467214"/>
    </source>
</evidence>
<reference evidence="2 3" key="1">
    <citation type="submission" date="2019-12" db="EMBL/GenBank/DDBJ databases">
        <title>Neisseriaceae gen. nov. sp. Genome sequencing and assembly.</title>
        <authorList>
            <person name="Liu Z."/>
            <person name="Li A."/>
        </authorList>
    </citation>
    <scope>NUCLEOTIDE SEQUENCE [LARGE SCALE GENOMIC DNA]</scope>
    <source>
        <strain evidence="2 3">B2N2-7</strain>
    </source>
</reference>
<dbReference type="RefSeq" id="WP_160794994.1">
    <property type="nucleotide sequence ID" value="NZ_WSSB01000003.1"/>
</dbReference>
<evidence type="ECO:0000313" key="2">
    <source>
        <dbReference type="EMBL" id="MXR36116.1"/>
    </source>
</evidence>
<dbReference type="EMBL" id="WSSB01000003">
    <property type="protein sequence ID" value="MXR36116.1"/>
    <property type="molecule type" value="Genomic_DNA"/>
</dbReference>
<dbReference type="Pfam" id="PF13391">
    <property type="entry name" value="HNH_2"/>
    <property type="match status" value="1"/>
</dbReference>
<protein>
    <recommendedName>
        <fullName evidence="1">HNH nuclease domain-containing protein</fullName>
    </recommendedName>
</protein>
<sequence>MADIVYYWKNLEDDLIAGRIGYLQGDKTSLKKHSEDRFSEYIWIVRKSNDQLWLLGKLKITNKKPKNFPEKNKKDHIYYDASESFFFRDVSFVSDCVKDELSKATERMRKSNFRGSGSEDVLEPKFEVDLIAKTKDAEKICLNDFLRLFEKDEVQMPPYRRAINRREAISIKDHDGTCAVLRLKNSSGNAIDYSSQNIKLKDSGEELLVANLGDAVSAIDVDECRREIDKVFLNLEGQDIDAVVKRRVGQGIFRKLLLKYFGGVCCVTGLSNMSLLIASHIVPWSKSEPDQKLCPDNGLLLSVSMDALFDKGLISFSNEGDLLLSKELDIATIEVLGLERNFSLSTGLLTERRVKNLAIHRKNNGFD</sequence>
<dbReference type="InterPro" id="IPR003615">
    <property type="entry name" value="HNH_nuc"/>
</dbReference>
<proteinExistence type="predicted"/>
<comment type="caution">
    <text evidence="2">The sequence shown here is derived from an EMBL/GenBank/DDBJ whole genome shotgun (WGS) entry which is preliminary data.</text>
</comment>
<gene>
    <name evidence="2" type="ORF">GQF02_03885</name>
</gene>
<feature type="domain" description="HNH nuclease" evidence="1">
    <location>
        <begin position="265"/>
        <end position="316"/>
    </location>
</feature>
<evidence type="ECO:0000259" key="1">
    <source>
        <dbReference type="Pfam" id="PF13391"/>
    </source>
</evidence>
<dbReference type="Proteomes" id="UP000467214">
    <property type="component" value="Unassembled WGS sequence"/>
</dbReference>
<accession>A0A845BPB2</accession>
<dbReference type="AlphaFoldDB" id="A0A845BPB2"/>
<keyword evidence="3" id="KW-1185">Reference proteome</keyword>
<organism evidence="2 3">
    <name type="scientific">Craterilacuibacter sinensis</name>
    <dbReference type="NCBI Taxonomy" id="2686017"/>
    <lineage>
        <taxon>Bacteria</taxon>
        <taxon>Pseudomonadati</taxon>
        <taxon>Pseudomonadota</taxon>
        <taxon>Betaproteobacteria</taxon>
        <taxon>Neisseriales</taxon>
        <taxon>Neisseriaceae</taxon>
        <taxon>Craterilacuibacter</taxon>
    </lineage>
</organism>